<evidence type="ECO:0008006" key="3">
    <source>
        <dbReference type="Google" id="ProtNLM"/>
    </source>
</evidence>
<reference evidence="2" key="1">
    <citation type="submission" date="2017-04" db="EMBL/GenBank/DDBJ databases">
        <authorList>
            <person name="Varghese N."/>
            <person name="Submissions S."/>
        </authorList>
    </citation>
    <scope>NUCLEOTIDE SEQUENCE [LARGE SCALE GENOMIC DNA]</scope>
    <source>
        <strain evidence="2">DSM 12126</strain>
    </source>
</reference>
<dbReference type="RefSeq" id="WP_084236760.1">
    <property type="nucleotide sequence ID" value="NZ_FWXT01000001.1"/>
</dbReference>
<dbReference type="AlphaFoldDB" id="A0A1W1Z7W4"/>
<protein>
    <recommendedName>
        <fullName evidence="3">N-acetyltransferase domain-containing protein</fullName>
    </recommendedName>
</protein>
<accession>A0A1W1Z7W4</accession>
<dbReference type="Proteomes" id="UP000192756">
    <property type="component" value="Unassembled WGS sequence"/>
</dbReference>
<dbReference type="OrthoDB" id="956078at2"/>
<organism evidence="1 2">
    <name type="scientific">Pedobacter africanus</name>
    <dbReference type="NCBI Taxonomy" id="151894"/>
    <lineage>
        <taxon>Bacteria</taxon>
        <taxon>Pseudomonadati</taxon>
        <taxon>Bacteroidota</taxon>
        <taxon>Sphingobacteriia</taxon>
        <taxon>Sphingobacteriales</taxon>
        <taxon>Sphingobacteriaceae</taxon>
        <taxon>Pedobacter</taxon>
    </lineage>
</organism>
<dbReference type="EMBL" id="FWXT01000001">
    <property type="protein sequence ID" value="SMC44008.1"/>
    <property type="molecule type" value="Genomic_DNA"/>
</dbReference>
<keyword evidence="2" id="KW-1185">Reference proteome</keyword>
<proteinExistence type="predicted"/>
<name>A0A1W1Z7W4_9SPHI</name>
<evidence type="ECO:0000313" key="1">
    <source>
        <dbReference type="EMBL" id="SMC44008.1"/>
    </source>
</evidence>
<evidence type="ECO:0000313" key="2">
    <source>
        <dbReference type="Proteomes" id="UP000192756"/>
    </source>
</evidence>
<sequence length="157" mass="18216">MYLLHSASQIKKAAVVKRIAPADLVQINNERFVFDWSNMAKDCELYQLNLINDDEILGIMAIKDSSEQHWIEIKLLESSMENVGRQKEYQRIAGTLMGFACREAVKRHAPFPCVSLVPKTILKEYYILKYGMLDGSKFLYLDEEPLLHMVKKYYYGS</sequence>
<gene>
    <name evidence="1" type="ORF">SAMN04488524_0416</name>
</gene>